<organism evidence="3 4">
    <name type="scientific">Diatrype stigma</name>
    <dbReference type="NCBI Taxonomy" id="117547"/>
    <lineage>
        <taxon>Eukaryota</taxon>
        <taxon>Fungi</taxon>
        <taxon>Dikarya</taxon>
        <taxon>Ascomycota</taxon>
        <taxon>Pezizomycotina</taxon>
        <taxon>Sordariomycetes</taxon>
        <taxon>Xylariomycetidae</taxon>
        <taxon>Xylariales</taxon>
        <taxon>Diatrypaceae</taxon>
        <taxon>Diatrype</taxon>
    </lineage>
</organism>
<evidence type="ECO:0000256" key="1">
    <source>
        <dbReference type="SAM" id="Coils"/>
    </source>
</evidence>
<feature type="region of interest" description="Disordered" evidence="2">
    <location>
        <begin position="14"/>
        <end position="125"/>
    </location>
</feature>
<name>A0AAN9UT60_9PEZI</name>
<evidence type="ECO:0000256" key="2">
    <source>
        <dbReference type="SAM" id="MobiDB-lite"/>
    </source>
</evidence>
<keyword evidence="4" id="KW-1185">Reference proteome</keyword>
<dbReference type="AlphaFoldDB" id="A0AAN9UT60"/>
<keyword evidence="1" id="KW-0175">Coiled coil</keyword>
<accession>A0AAN9UT60</accession>
<evidence type="ECO:0000313" key="3">
    <source>
        <dbReference type="EMBL" id="KAK7749084.1"/>
    </source>
</evidence>
<protein>
    <submittedName>
        <fullName evidence="3">Uncharacterized protein</fullName>
    </submittedName>
</protein>
<gene>
    <name evidence="3" type="ORF">SLS62_008479</name>
</gene>
<comment type="caution">
    <text evidence="3">The sequence shown here is derived from an EMBL/GenBank/DDBJ whole genome shotgun (WGS) entry which is preliminary data.</text>
</comment>
<dbReference type="Proteomes" id="UP001320420">
    <property type="component" value="Unassembled WGS sequence"/>
</dbReference>
<dbReference type="EMBL" id="JAKJXP020000079">
    <property type="protein sequence ID" value="KAK7749084.1"/>
    <property type="molecule type" value="Genomic_DNA"/>
</dbReference>
<reference evidence="3 4" key="1">
    <citation type="submission" date="2024-02" db="EMBL/GenBank/DDBJ databases">
        <title>De novo assembly and annotation of 12 fungi associated with fruit tree decline syndrome in Ontario, Canada.</title>
        <authorList>
            <person name="Sulman M."/>
            <person name="Ellouze W."/>
            <person name="Ilyukhin E."/>
        </authorList>
    </citation>
    <scope>NUCLEOTIDE SEQUENCE [LARGE SCALE GENOMIC DNA]</scope>
    <source>
        <strain evidence="3 4">M11/M66-122</strain>
    </source>
</reference>
<evidence type="ECO:0000313" key="4">
    <source>
        <dbReference type="Proteomes" id="UP001320420"/>
    </source>
</evidence>
<feature type="compositionally biased region" description="Basic and acidic residues" evidence="2">
    <location>
        <begin position="21"/>
        <end position="32"/>
    </location>
</feature>
<feature type="coiled-coil region" evidence="1">
    <location>
        <begin position="163"/>
        <end position="204"/>
    </location>
</feature>
<sequence length="420" mass="47526">MRKVLSLIGAIISGQGSTHSSADKTKSEKELAQMDETMGSHTKDNANRISSHRRVSSEPMIELNRTPASREASKRSTTKCTMEDEHQKKAKYPGKGTQLGGAGLDSQEDESSEGKALKARLSSQDQTIKALEKRLAYHISKREDAESANRFLEIDNDRKSHNTRNLEHHLESVNTELQDLQKEYWELEDRNEHMTDEIKQLRAQWIGATEELGRLQKIDRKHAIDDEAVMAIWNNLVCTIHTLASRASACKGNLVAPTTDQREKFGFLAPYFGKYFPSHPSVLFEAYIWSRISYILNAPSMIWSHEAGRAVRLVTDSIIHHDKLTTELRGILQKLFDFCSTTARAKAAYIAFSPRCGFIFRNGAPRIFGFEEDTMEFRETTSPQKDIIDFVISPGLVKHGNSDGEDYDQHTILDKARVTI</sequence>
<proteinExistence type="predicted"/>